<comment type="caution">
    <text evidence="2">The sequence shown here is derived from an EMBL/GenBank/DDBJ whole genome shotgun (WGS) entry which is preliminary data.</text>
</comment>
<name>A0A1X2G5D0_9FUNG</name>
<dbReference type="AlphaFoldDB" id="A0A1X2G5D0"/>
<evidence type="ECO:0000259" key="1">
    <source>
        <dbReference type="SMART" id="SM00256"/>
    </source>
</evidence>
<keyword evidence="3" id="KW-1185">Reference proteome</keyword>
<dbReference type="InterPro" id="IPR001810">
    <property type="entry name" value="F-box_dom"/>
</dbReference>
<protein>
    <recommendedName>
        <fullName evidence="1">F-box domain-containing protein</fullName>
    </recommendedName>
</protein>
<dbReference type="EMBL" id="MCGT01000042">
    <property type="protein sequence ID" value="ORX45505.1"/>
    <property type="molecule type" value="Genomic_DNA"/>
</dbReference>
<proteinExistence type="predicted"/>
<accession>A0A1X2G5D0</accession>
<evidence type="ECO:0000313" key="3">
    <source>
        <dbReference type="Proteomes" id="UP000242146"/>
    </source>
</evidence>
<dbReference type="SMART" id="SM00256">
    <property type="entry name" value="FBOX"/>
    <property type="match status" value="1"/>
</dbReference>
<feature type="domain" description="F-box" evidence="1">
    <location>
        <begin position="8"/>
        <end position="48"/>
    </location>
</feature>
<evidence type="ECO:0000313" key="2">
    <source>
        <dbReference type="EMBL" id="ORX45505.1"/>
    </source>
</evidence>
<dbReference type="CDD" id="cd09917">
    <property type="entry name" value="F-box_SF"/>
    <property type="match status" value="1"/>
</dbReference>
<reference evidence="2 3" key="1">
    <citation type="submission" date="2016-07" db="EMBL/GenBank/DDBJ databases">
        <title>Pervasive Adenine N6-methylation of Active Genes in Fungi.</title>
        <authorList>
            <consortium name="DOE Joint Genome Institute"/>
            <person name="Mondo S.J."/>
            <person name="Dannebaum R.O."/>
            <person name="Kuo R.C."/>
            <person name="Labutti K."/>
            <person name="Haridas S."/>
            <person name="Kuo A."/>
            <person name="Salamov A."/>
            <person name="Ahrendt S.R."/>
            <person name="Lipzen A."/>
            <person name="Sullivan W."/>
            <person name="Andreopoulos W.B."/>
            <person name="Clum A."/>
            <person name="Lindquist E."/>
            <person name="Daum C."/>
            <person name="Ramamoorthy G.K."/>
            <person name="Gryganskyi A."/>
            <person name="Culley D."/>
            <person name="Magnuson J.K."/>
            <person name="James T.Y."/>
            <person name="O'Malley M.A."/>
            <person name="Stajich J.E."/>
            <person name="Spatafora J.W."/>
            <person name="Visel A."/>
            <person name="Grigoriev I.V."/>
        </authorList>
    </citation>
    <scope>NUCLEOTIDE SEQUENCE [LARGE SCALE GENOMIC DNA]</scope>
    <source>
        <strain evidence="2 3">NRRL 3301</strain>
    </source>
</reference>
<gene>
    <name evidence="2" type="ORF">DM01DRAFT_1349385</name>
</gene>
<sequence>MCNINRSLPENVVDKVLELCTMQDLITFSFTSRRCFQKVSRMGVWNEVMVNNGFPASLSPSAMAHVIHLHNENGLCERCQLFGPKPITPYTGSKGDLKQISVKQARKILTFPHGHPFVNKPVAMLAAALRYHGGFAGIVAALQTSAYMSATGPRSMDYTMDE</sequence>
<dbReference type="Pfam" id="PF00646">
    <property type="entry name" value="F-box"/>
    <property type="match status" value="1"/>
</dbReference>
<organism evidence="2 3">
    <name type="scientific">Hesseltinella vesiculosa</name>
    <dbReference type="NCBI Taxonomy" id="101127"/>
    <lineage>
        <taxon>Eukaryota</taxon>
        <taxon>Fungi</taxon>
        <taxon>Fungi incertae sedis</taxon>
        <taxon>Mucoromycota</taxon>
        <taxon>Mucoromycotina</taxon>
        <taxon>Mucoromycetes</taxon>
        <taxon>Mucorales</taxon>
        <taxon>Cunninghamellaceae</taxon>
        <taxon>Hesseltinella</taxon>
    </lineage>
</organism>
<dbReference type="Proteomes" id="UP000242146">
    <property type="component" value="Unassembled WGS sequence"/>
</dbReference>